<evidence type="ECO:0000259" key="3">
    <source>
        <dbReference type="Pfam" id="PF13391"/>
    </source>
</evidence>
<dbReference type="InterPro" id="IPR023214">
    <property type="entry name" value="HAD_sf"/>
</dbReference>
<sequence length="903" mass="98621">MINGMDADLKAESLLKSYKAIDHEDHTRVILLALHTHAPTPEGKAYIRGEILKHEGDQLGMKGVADSILRKLLLPVIALGTKSHVSPSARTEIKQLALSRDNYRCVVSKAVDLSYFYTPETVEWNPGDQWLPTYASHVIPLSKSTKSSSWQALERFAGFRLDELYGDRISNLTNIMTLTYDIHSAFCRFLVWFELDKKNPKPNVYRFRKQLPSLPGPPDGTIVRLSTTDPDLPTPHLKYILLHAALAKVLRDSDMGRWVDGTLREDGTLIDSTPGVLGAWAQFGKDYPFLNVEEIIESSHGVRSIDTLRRWLRLDSEEKLDEEVTRFESEVIRHGLVLLPGVQSILDTLKEGQTEERPGWTIVTSATRWFAPQALKSVGIPLPKHMVMAEDVERGKPNPDPYLQGAKNCKVDPKNCLVVEDAVSGLRAGRAAGAKVLGVCTSSPRSRVEKGEPDYIVENLTNSGPSGSISSSPGSEGESKGRLQSGNEGANQSAPKNAGKGSTVDGTATVSASMNSTVASATGTISSLALTPSITNNALIGSSNDTKPSTAAIVVPLAIFAAALVGLLFSLRKRSKAKEIQGSKNESALNRVISKDSCASGSSASSSGSSRTDLERAMEFITRVRAPQSPQLTPLPPSIESRRRERREIRMRQSDASFSTDFERKSIPTGSSMPDMGQRVRQRNGPLPPIPTEELKPTDMYPQHEIPYSTSYSVIQSHHPELSQTVVCQPPVYPPKHSFEPSLGNHHNAPQTIFVTPTTHLPASLSLTGMPRPPYFVHPQMHVIPSSVSQTSIATNLIHHPASVTPAPVPDSTFPPPVTLPGSLEVALPRPPMFPVPEFAINPGYLEPQPQHQPEFQQADQSPTGPRPVIPYSTRPQTIEPEVNVVSNPYDAIARALRTPRLG</sequence>
<dbReference type="Pfam" id="PF13391">
    <property type="entry name" value="HNH_2"/>
    <property type="match status" value="1"/>
</dbReference>
<feature type="compositionally biased region" description="Low complexity" evidence="1">
    <location>
        <begin position="463"/>
        <end position="476"/>
    </location>
</feature>
<organism evidence="4 5">
    <name type="scientific">Rhizoctonia solani</name>
    <dbReference type="NCBI Taxonomy" id="456999"/>
    <lineage>
        <taxon>Eukaryota</taxon>
        <taxon>Fungi</taxon>
        <taxon>Dikarya</taxon>
        <taxon>Basidiomycota</taxon>
        <taxon>Agaricomycotina</taxon>
        <taxon>Agaricomycetes</taxon>
        <taxon>Cantharellales</taxon>
        <taxon>Ceratobasidiaceae</taxon>
        <taxon>Rhizoctonia</taxon>
    </lineage>
</organism>
<dbReference type="InterPro" id="IPR041492">
    <property type="entry name" value="HAD_2"/>
</dbReference>
<evidence type="ECO:0000313" key="5">
    <source>
        <dbReference type="Proteomes" id="UP000663850"/>
    </source>
</evidence>
<gene>
    <name evidence="4" type="ORF">RDB_LOCUS84682</name>
</gene>
<dbReference type="Proteomes" id="UP000663850">
    <property type="component" value="Unassembled WGS sequence"/>
</dbReference>
<dbReference type="InterPro" id="IPR003615">
    <property type="entry name" value="HNH_nuc"/>
</dbReference>
<dbReference type="PANTHER" id="PTHR43481">
    <property type="entry name" value="FRUCTOSE-1-PHOSPHATE PHOSPHATASE"/>
    <property type="match status" value="1"/>
</dbReference>
<protein>
    <recommendedName>
        <fullName evidence="3">HNH nuclease domain-containing protein</fullName>
    </recommendedName>
</protein>
<feature type="region of interest" description="Disordered" evidence="1">
    <location>
        <begin position="442"/>
        <end position="505"/>
    </location>
</feature>
<dbReference type="Gene3D" id="1.10.150.240">
    <property type="entry name" value="Putative phosphatase, domain 2"/>
    <property type="match status" value="1"/>
</dbReference>
<evidence type="ECO:0000256" key="2">
    <source>
        <dbReference type="SAM" id="Phobius"/>
    </source>
</evidence>
<feature type="region of interest" description="Disordered" evidence="1">
    <location>
        <begin position="627"/>
        <end position="680"/>
    </location>
</feature>
<dbReference type="InterPro" id="IPR023198">
    <property type="entry name" value="PGP-like_dom2"/>
</dbReference>
<dbReference type="InterPro" id="IPR051806">
    <property type="entry name" value="HAD-like_SPP"/>
</dbReference>
<feature type="domain" description="HNH nuclease" evidence="3">
    <location>
        <begin position="130"/>
        <end position="193"/>
    </location>
</feature>
<feature type="transmembrane region" description="Helical" evidence="2">
    <location>
        <begin position="551"/>
        <end position="571"/>
    </location>
</feature>
<dbReference type="InterPro" id="IPR036412">
    <property type="entry name" value="HAD-like_sf"/>
</dbReference>
<dbReference type="Pfam" id="PF13419">
    <property type="entry name" value="HAD_2"/>
    <property type="match status" value="1"/>
</dbReference>
<comment type="caution">
    <text evidence="4">The sequence shown here is derived from an EMBL/GenBank/DDBJ whole genome shotgun (WGS) entry which is preliminary data.</text>
</comment>
<name>A0A8H3CRK8_9AGAM</name>
<feature type="compositionally biased region" description="Low complexity" evidence="1">
    <location>
        <begin position="848"/>
        <end position="861"/>
    </location>
</feature>
<dbReference type="AlphaFoldDB" id="A0A8H3CRK8"/>
<keyword evidence="2" id="KW-1133">Transmembrane helix</keyword>
<dbReference type="EMBL" id="CAJMWZ010004552">
    <property type="protein sequence ID" value="CAE6491404.1"/>
    <property type="molecule type" value="Genomic_DNA"/>
</dbReference>
<evidence type="ECO:0000256" key="1">
    <source>
        <dbReference type="SAM" id="MobiDB-lite"/>
    </source>
</evidence>
<keyword evidence="2" id="KW-0812">Transmembrane</keyword>
<feature type="compositionally biased region" description="Basic and acidic residues" evidence="1">
    <location>
        <begin position="640"/>
        <end position="653"/>
    </location>
</feature>
<evidence type="ECO:0000313" key="4">
    <source>
        <dbReference type="EMBL" id="CAE6491404.1"/>
    </source>
</evidence>
<dbReference type="Gene3D" id="3.40.50.1000">
    <property type="entry name" value="HAD superfamily/HAD-like"/>
    <property type="match status" value="1"/>
</dbReference>
<feature type="compositionally biased region" description="Polar residues" evidence="1">
    <location>
        <begin position="482"/>
        <end position="495"/>
    </location>
</feature>
<reference evidence="4" key="1">
    <citation type="submission" date="2021-01" db="EMBL/GenBank/DDBJ databases">
        <authorList>
            <person name="Kaushik A."/>
        </authorList>
    </citation>
    <scope>NUCLEOTIDE SEQUENCE</scope>
    <source>
        <strain evidence="4">Type strain: AG8-Rh-89/</strain>
    </source>
</reference>
<keyword evidence="2" id="KW-0472">Membrane</keyword>
<proteinExistence type="predicted"/>
<dbReference type="NCBIfam" id="TIGR01509">
    <property type="entry name" value="HAD-SF-IA-v3"/>
    <property type="match status" value="1"/>
</dbReference>
<dbReference type="InterPro" id="IPR006439">
    <property type="entry name" value="HAD-SF_hydro_IA"/>
</dbReference>
<dbReference type="GO" id="GO:0050308">
    <property type="term" value="F:sugar-phosphatase activity"/>
    <property type="evidence" value="ECO:0007669"/>
    <property type="project" value="TreeGrafter"/>
</dbReference>
<accession>A0A8H3CRK8</accession>
<dbReference type="SUPFAM" id="SSF56784">
    <property type="entry name" value="HAD-like"/>
    <property type="match status" value="1"/>
</dbReference>
<dbReference type="PANTHER" id="PTHR43481:SF4">
    <property type="entry name" value="GLYCEROL-1-PHOSPHATE PHOSPHOHYDROLASE 1-RELATED"/>
    <property type="match status" value="1"/>
</dbReference>
<feature type="region of interest" description="Disordered" evidence="1">
    <location>
        <begin position="843"/>
        <end position="878"/>
    </location>
</feature>